<sequence length="100" mass="11564">MPKVAWDPYEPSVRQHSWKVYPDGKPEPLSNELITSIRDWKPPPASELTAQEDLLENKEAHRKKKSKRLGVRDEGANMIIQQDVNEDLPFRAEAFTTDNH</sequence>
<reference evidence="1 2" key="1">
    <citation type="submission" date="2018-11" db="EMBL/GenBank/DDBJ databases">
        <authorList>
            <consortium name="Pathogen Informatics"/>
        </authorList>
    </citation>
    <scope>NUCLEOTIDE SEQUENCE [LARGE SCALE GENOMIC DNA]</scope>
</reference>
<name>A0A3P6SMZ6_CYLGO</name>
<accession>A0A3P6SMZ6</accession>
<evidence type="ECO:0000313" key="2">
    <source>
        <dbReference type="Proteomes" id="UP000271889"/>
    </source>
</evidence>
<keyword evidence="2" id="KW-1185">Reference proteome</keyword>
<dbReference type="Proteomes" id="UP000271889">
    <property type="component" value="Unassembled WGS sequence"/>
</dbReference>
<gene>
    <name evidence="1" type="ORF">CGOC_LOCUS3188</name>
</gene>
<evidence type="ECO:0000313" key="1">
    <source>
        <dbReference type="EMBL" id="VDK55048.1"/>
    </source>
</evidence>
<protein>
    <submittedName>
        <fullName evidence="1">Uncharacterized protein</fullName>
    </submittedName>
</protein>
<proteinExistence type="predicted"/>
<dbReference type="AlphaFoldDB" id="A0A3P6SMZ6"/>
<organism evidence="1 2">
    <name type="scientific">Cylicostephanus goldi</name>
    <name type="common">Nematode worm</name>
    <dbReference type="NCBI Taxonomy" id="71465"/>
    <lineage>
        <taxon>Eukaryota</taxon>
        <taxon>Metazoa</taxon>
        <taxon>Ecdysozoa</taxon>
        <taxon>Nematoda</taxon>
        <taxon>Chromadorea</taxon>
        <taxon>Rhabditida</taxon>
        <taxon>Rhabditina</taxon>
        <taxon>Rhabditomorpha</taxon>
        <taxon>Strongyloidea</taxon>
        <taxon>Strongylidae</taxon>
        <taxon>Cylicostephanus</taxon>
    </lineage>
</organism>
<dbReference type="OrthoDB" id="5905294at2759"/>
<dbReference type="EMBL" id="UYRV01007877">
    <property type="protein sequence ID" value="VDK55048.1"/>
    <property type="molecule type" value="Genomic_DNA"/>
</dbReference>